<keyword evidence="4" id="KW-1185">Reference proteome</keyword>
<proteinExistence type="predicted"/>
<dbReference type="PANTHER" id="PTHR22916:SF3">
    <property type="entry name" value="UDP-GLCNAC:BETAGAL BETA-1,3-N-ACETYLGLUCOSAMINYLTRANSFERASE-LIKE PROTEIN 1"/>
    <property type="match status" value="1"/>
</dbReference>
<reference evidence="4" key="1">
    <citation type="journal article" date="2019" name="Int. J. Syst. Evol. Microbiol.">
        <title>The Global Catalogue of Microorganisms (GCM) 10K type strain sequencing project: providing services to taxonomists for standard genome sequencing and annotation.</title>
        <authorList>
            <consortium name="The Broad Institute Genomics Platform"/>
            <consortium name="The Broad Institute Genome Sequencing Center for Infectious Disease"/>
            <person name="Wu L."/>
            <person name="Ma J."/>
        </authorList>
    </citation>
    <scope>NUCLEOTIDE SEQUENCE [LARGE SCALE GENOMIC DNA]</scope>
    <source>
        <strain evidence="4">CCM 8653</strain>
    </source>
</reference>
<dbReference type="InterPro" id="IPR054028">
    <property type="entry name" value="TarS/TarP_linker"/>
</dbReference>
<gene>
    <name evidence="3" type="ORF">GCM10007368_22180</name>
</gene>
<dbReference type="Pfam" id="PF22181">
    <property type="entry name" value="TarS_linker"/>
    <property type="match status" value="1"/>
</dbReference>
<name>A0ABQ2B5X3_9MICO</name>
<feature type="domain" description="Glycosyltransferase 2-like" evidence="1">
    <location>
        <begin position="9"/>
        <end position="134"/>
    </location>
</feature>
<dbReference type="Proteomes" id="UP000632535">
    <property type="component" value="Unassembled WGS sequence"/>
</dbReference>
<comment type="caution">
    <text evidence="3">The sequence shown here is derived from an EMBL/GenBank/DDBJ whole genome shotgun (WGS) entry which is preliminary data.</text>
</comment>
<feature type="domain" description="TarS/TarP linker" evidence="2">
    <location>
        <begin position="226"/>
        <end position="326"/>
    </location>
</feature>
<evidence type="ECO:0000259" key="2">
    <source>
        <dbReference type="Pfam" id="PF22181"/>
    </source>
</evidence>
<dbReference type="SUPFAM" id="SSF53448">
    <property type="entry name" value="Nucleotide-diphospho-sugar transferases"/>
    <property type="match status" value="1"/>
</dbReference>
<organism evidence="3 4">
    <name type="scientific">Isoptericola cucumis</name>
    <dbReference type="NCBI Taxonomy" id="1776856"/>
    <lineage>
        <taxon>Bacteria</taxon>
        <taxon>Bacillati</taxon>
        <taxon>Actinomycetota</taxon>
        <taxon>Actinomycetes</taxon>
        <taxon>Micrococcales</taxon>
        <taxon>Promicromonosporaceae</taxon>
        <taxon>Isoptericola</taxon>
    </lineage>
</organism>
<dbReference type="CDD" id="cd00761">
    <property type="entry name" value="Glyco_tranf_GTA_type"/>
    <property type="match status" value="1"/>
</dbReference>
<sequence length="641" mass="71393">MPPATLKISVVVPAYRPGDGIRRVVDSLAAQTLPQDEFELIIVDDGSPDDTWSRLEAIRAERPNVRIERIENSGWPSRPRNVGIGMARGEYVLFMDHDDEILPDGLRASYEYAAAHHADVLSPKELKTSDPRWGLGNYTGNIPNALPRRGINALMPMMPHKFYRRDFLLEHDIRFPEGRRMLWEDVYFNVACFKHAQVVSVLSDTPVYLWHATDQNNSATYGPWEDEFWDKLGALFDFIAATLDTDELADARKTQLMHQYRLRVLSRLTSYLRSGHHADRAEHAVERAVEIVEKHVPEAWDADLPALDRPKAWLLRRRRVDLLRELQRVDSSVVGHSTVDAIWWEKGTLRIRATARWTDTSGRPVRFREADGRLHRVLPPSLSDLPPALRDVTDDVRAASSHLVLRDDRSKDTWSLRARSRVVLERMARPGAESEPPEGSVVSVAVSTITQLSPATAAQGKALADAEWVVHAKNRLLGELSLHPVRSSEPARPAVVGGRTVVASRTRRGALTIDVGQVGHGVLDHLRPDWAHGTVTVSGRGPWRRHTVDVPVPDLYVDAEARLTGAAGVVPHSAAERHAAVGPVARPLARNLPARGTATLEAAPSGSRLLATFSAPAWRWQLRPRLAGGARTKRGWDVPAP</sequence>
<protein>
    <submittedName>
        <fullName evidence="3">Minor teichoic acids biosynthesis protein GgaB</fullName>
    </submittedName>
</protein>
<evidence type="ECO:0000259" key="1">
    <source>
        <dbReference type="Pfam" id="PF00535"/>
    </source>
</evidence>
<dbReference type="InterPro" id="IPR001173">
    <property type="entry name" value="Glyco_trans_2-like"/>
</dbReference>
<dbReference type="EMBL" id="BMDG01000007">
    <property type="protein sequence ID" value="GGI08642.1"/>
    <property type="molecule type" value="Genomic_DNA"/>
</dbReference>
<dbReference type="Gene3D" id="3.90.550.10">
    <property type="entry name" value="Spore Coat Polysaccharide Biosynthesis Protein SpsA, Chain A"/>
    <property type="match status" value="1"/>
</dbReference>
<dbReference type="PANTHER" id="PTHR22916">
    <property type="entry name" value="GLYCOSYLTRANSFERASE"/>
    <property type="match status" value="1"/>
</dbReference>
<dbReference type="Pfam" id="PF00535">
    <property type="entry name" value="Glycos_transf_2"/>
    <property type="match status" value="1"/>
</dbReference>
<accession>A0ABQ2B5X3</accession>
<dbReference type="InterPro" id="IPR029044">
    <property type="entry name" value="Nucleotide-diphossugar_trans"/>
</dbReference>
<evidence type="ECO:0000313" key="3">
    <source>
        <dbReference type="EMBL" id="GGI08642.1"/>
    </source>
</evidence>
<evidence type="ECO:0000313" key="4">
    <source>
        <dbReference type="Proteomes" id="UP000632535"/>
    </source>
</evidence>